<feature type="compositionally biased region" description="Polar residues" evidence="1">
    <location>
        <begin position="279"/>
        <end position="288"/>
    </location>
</feature>
<feature type="region of interest" description="Disordered" evidence="1">
    <location>
        <begin position="351"/>
        <end position="387"/>
    </location>
</feature>
<accession>A0A518HSA0</accession>
<gene>
    <name evidence="3" type="ORF">Enr13x_35830</name>
</gene>
<evidence type="ECO:0000313" key="3">
    <source>
        <dbReference type="EMBL" id="QDV43725.1"/>
    </source>
</evidence>
<feature type="region of interest" description="Disordered" evidence="1">
    <location>
        <begin position="443"/>
        <end position="588"/>
    </location>
</feature>
<dbReference type="Proteomes" id="UP000319004">
    <property type="component" value="Chromosome"/>
</dbReference>
<keyword evidence="2" id="KW-1133">Transmembrane helix</keyword>
<feature type="compositionally biased region" description="Basic residues" evidence="1">
    <location>
        <begin position="443"/>
        <end position="462"/>
    </location>
</feature>
<evidence type="ECO:0000313" key="4">
    <source>
        <dbReference type="Proteomes" id="UP000319004"/>
    </source>
</evidence>
<keyword evidence="2" id="KW-0812">Transmembrane</keyword>
<reference evidence="3 4" key="1">
    <citation type="submission" date="2019-03" db="EMBL/GenBank/DDBJ databases">
        <title>Deep-cultivation of Planctomycetes and their phenomic and genomic characterization uncovers novel biology.</title>
        <authorList>
            <person name="Wiegand S."/>
            <person name="Jogler M."/>
            <person name="Boedeker C."/>
            <person name="Pinto D."/>
            <person name="Vollmers J."/>
            <person name="Rivas-Marin E."/>
            <person name="Kohn T."/>
            <person name="Peeters S.H."/>
            <person name="Heuer A."/>
            <person name="Rast P."/>
            <person name="Oberbeckmann S."/>
            <person name="Bunk B."/>
            <person name="Jeske O."/>
            <person name="Meyerdierks A."/>
            <person name="Storesund J.E."/>
            <person name="Kallscheuer N."/>
            <person name="Luecker S."/>
            <person name="Lage O.M."/>
            <person name="Pohl T."/>
            <person name="Merkel B.J."/>
            <person name="Hornburger P."/>
            <person name="Mueller R.-W."/>
            <person name="Bruemmer F."/>
            <person name="Labrenz M."/>
            <person name="Spormann A.M."/>
            <person name="Op den Camp H."/>
            <person name="Overmann J."/>
            <person name="Amann R."/>
            <person name="Jetten M.S.M."/>
            <person name="Mascher T."/>
            <person name="Medema M.H."/>
            <person name="Devos D.P."/>
            <person name="Kaster A.-K."/>
            <person name="Ovreas L."/>
            <person name="Rohde M."/>
            <person name="Galperin M.Y."/>
            <person name="Jogler C."/>
        </authorList>
    </citation>
    <scope>NUCLEOTIDE SEQUENCE [LARGE SCALE GENOMIC DNA]</scope>
    <source>
        <strain evidence="3 4">Enr13</strain>
    </source>
</reference>
<evidence type="ECO:0000256" key="1">
    <source>
        <dbReference type="SAM" id="MobiDB-lite"/>
    </source>
</evidence>
<evidence type="ECO:0008006" key="5">
    <source>
        <dbReference type="Google" id="ProtNLM"/>
    </source>
</evidence>
<protein>
    <recommendedName>
        <fullName evidence="5">Transmembrane protein</fullName>
    </recommendedName>
</protein>
<name>A0A518HSA0_9BACT</name>
<organism evidence="3 4">
    <name type="scientific">Stieleria neptunia</name>
    <dbReference type="NCBI Taxonomy" id="2527979"/>
    <lineage>
        <taxon>Bacteria</taxon>
        <taxon>Pseudomonadati</taxon>
        <taxon>Planctomycetota</taxon>
        <taxon>Planctomycetia</taxon>
        <taxon>Pirellulales</taxon>
        <taxon>Pirellulaceae</taxon>
        <taxon>Stieleria</taxon>
    </lineage>
</organism>
<proteinExistence type="predicted"/>
<evidence type="ECO:0000256" key="2">
    <source>
        <dbReference type="SAM" id="Phobius"/>
    </source>
</evidence>
<feature type="compositionally biased region" description="Basic and acidic residues" evidence="1">
    <location>
        <begin position="570"/>
        <end position="582"/>
    </location>
</feature>
<feature type="region of interest" description="Disordered" evidence="1">
    <location>
        <begin position="202"/>
        <end position="242"/>
    </location>
</feature>
<feature type="transmembrane region" description="Helical" evidence="2">
    <location>
        <begin position="75"/>
        <end position="93"/>
    </location>
</feature>
<feature type="compositionally biased region" description="Polar residues" evidence="1">
    <location>
        <begin position="489"/>
        <end position="505"/>
    </location>
</feature>
<keyword evidence="2" id="KW-0472">Membrane</keyword>
<feature type="compositionally biased region" description="Polar residues" evidence="1">
    <location>
        <begin position="524"/>
        <end position="536"/>
    </location>
</feature>
<sequence length="588" mass="65507">MGTDHDVEHLAAKEHKERKRIDGRFDCFSARPFAFFALYRGNLSFPSYRLAGRGEWPRHGTFGRERAQRTQKDRWAVRLLLCATFCVLCALSWQSLISQLPFGRSWGMATTWNVWPRKSTKDAKGSMGGSIPYSARPFAFFVLYRGNLSIPSYRLAGRGEWPRRGSFGRERAQRAQKGRTVLGASRSQACWLGDRADQSMRQTPRAEGWRWGSRRRRHGKRDSDPSLLSRCPIARSANGGGRVNQGLSEIELEAVCHRDRSKRGGVSRPAIKNKRPDTWSASRPQTSPRPRRVRSEACIGQDVVFLLQNLATQSFLSLWERRRLRSKQTPERAGAARVLVASATINSATSTIDIPTGSQRLAGGQRSATSGTRPQVLSSTPDGGRSEPCIAQDVDSFAAEFGNPIVSLPLGETAFAQQANGREGRRRASLGAFRYDQLRHLYNRHPKGIPTTRRRSAQRHLRNAQQSNRHPEGISAISRRSAQRHLRDAQQSNRYPEGISASSRRSAQRYLRNAPPKSSPRPRTGSQRVAASSAQSHLGWLERSDRNGASRPVPARLSCADPPAPNVPPIDEHNDIACDRTTEGSVGA</sequence>
<feature type="region of interest" description="Disordered" evidence="1">
    <location>
        <begin position="259"/>
        <end position="294"/>
    </location>
</feature>
<keyword evidence="4" id="KW-1185">Reference proteome</keyword>
<feature type="compositionally biased region" description="Polar residues" evidence="1">
    <location>
        <begin position="366"/>
        <end position="381"/>
    </location>
</feature>
<dbReference type="EMBL" id="CP037423">
    <property type="protein sequence ID" value="QDV43725.1"/>
    <property type="molecule type" value="Genomic_DNA"/>
</dbReference>
<dbReference type="KEGG" id="snep:Enr13x_35830"/>
<dbReference type="AlphaFoldDB" id="A0A518HSA0"/>